<feature type="compositionally biased region" description="Pro residues" evidence="1">
    <location>
        <begin position="460"/>
        <end position="530"/>
    </location>
</feature>
<keyword evidence="2" id="KW-0472">Membrane</keyword>
<evidence type="ECO:0000313" key="3">
    <source>
        <dbReference type="EMBL" id="MFC6880241.1"/>
    </source>
</evidence>
<evidence type="ECO:0000256" key="2">
    <source>
        <dbReference type="SAM" id="Phobius"/>
    </source>
</evidence>
<protein>
    <submittedName>
        <fullName evidence="3">DUF4407 domain-containing protein</fullName>
    </submittedName>
</protein>
<feature type="transmembrane region" description="Helical" evidence="2">
    <location>
        <begin position="31"/>
        <end position="52"/>
    </location>
</feature>
<dbReference type="EMBL" id="JBHSXS010000004">
    <property type="protein sequence ID" value="MFC6880241.1"/>
    <property type="molecule type" value="Genomic_DNA"/>
</dbReference>
<feature type="region of interest" description="Disordered" evidence="1">
    <location>
        <begin position="245"/>
        <end position="264"/>
    </location>
</feature>
<proteinExistence type="predicted"/>
<dbReference type="Proteomes" id="UP001596380">
    <property type="component" value="Unassembled WGS sequence"/>
</dbReference>
<keyword evidence="2" id="KW-0812">Transmembrane</keyword>
<sequence length="530" mass="57229">MAGFRPLIWLSGARPEILAQCPSERGKYQGIGAAVLITAVMAGISMAFALSMAVKAPFVFALVFAVLWGTAIMLLDRWLVTTIQRQDRRRHAFYLALPRLAFALLIGIVVSTPLVLQIFKPEIDVKLEDMKAAAANANATDAQGGALGRRITRLDTEAKRLEGIISSNGDAGTDQNADPTIAGLRKQEADALKRVTDARERLVCELGGRGRCRAGDGPIAAQRKQQLADAEGQLKNIRDQIAARRSQLERQGSTSRESNLATAKQRLPQVRKQLAAAQAERARLDNGFASKNADSDGLLLRLKALNELTEDESTLAWAHLLLILLFTSVECLPIFVKLLLTLVPKKSLYEEILEIEEHRRRRVAEERARREQNAQILEAEDIITQARLLREARDAAIPRLVQATVNAETQIAQAVLDEWRTREMRNVPSNIDAYLSADAYPRVDPHPFPANGNGHQPAHTAPPAPGRPSPANPPNPAPPRTAPPPAGPPNPGPLAGPPGPAAPTPPGAPNATPPDRLPPAAPPPGGGWSA</sequence>
<accession>A0ABW2CH85</accession>
<name>A0ABW2CH85_9ACTN</name>
<dbReference type="InterPro" id="IPR025519">
    <property type="entry name" value="DUF4407"/>
</dbReference>
<feature type="transmembrane region" description="Helical" evidence="2">
    <location>
        <begin position="92"/>
        <end position="116"/>
    </location>
</feature>
<keyword evidence="2" id="KW-1133">Transmembrane helix</keyword>
<reference evidence="4" key="1">
    <citation type="journal article" date="2019" name="Int. J. Syst. Evol. Microbiol.">
        <title>The Global Catalogue of Microorganisms (GCM) 10K type strain sequencing project: providing services to taxonomists for standard genome sequencing and annotation.</title>
        <authorList>
            <consortium name="The Broad Institute Genomics Platform"/>
            <consortium name="The Broad Institute Genome Sequencing Center for Infectious Disease"/>
            <person name="Wu L."/>
            <person name="Ma J."/>
        </authorList>
    </citation>
    <scope>NUCLEOTIDE SEQUENCE [LARGE SCALE GENOMIC DNA]</scope>
    <source>
        <strain evidence="4">JCM 3369</strain>
    </source>
</reference>
<gene>
    <name evidence="3" type="ORF">ACFQKB_10745</name>
</gene>
<comment type="caution">
    <text evidence="3">The sequence shown here is derived from an EMBL/GenBank/DDBJ whole genome shotgun (WGS) entry which is preliminary data.</text>
</comment>
<evidence type="ECO:0000256" key="1">
    <source>
        <dbReference type="SAM" id="MobiDB-lite"/>
    </source>
</evidence>
<dbReference type="Pfam" id="PF14362">
    <property type="entry name" value="DUF4407"/>
    <property type="match status" value="1"/>
</dbReference>
<organism evidence="3 4">
    <name type="scientific">Actinomadura yumaensis</name>
    <dbReference type="NCBI Taxonomy" id="111807"/>
    <lineage>
        <taxon>Bacteria</taxon>
        <taxon>Bacillati</taxon>
        <taxon>Actinomycetota</taxon>
        <taxon>Actinomycetes</taxon>
        <taxon>Streptosporangiales</taxon>
        <taxon>Thermomonosporaceae</taxon>
        <taxon>Actinomadura</taxon>
    </lineage>
</organism>
<keyword evidence="4" id="KW-1185">Reference proteome</keyword>
<feature type="transmembrane region" description="Helical" evidence="2">
    <location>
        <begin position="58"/>
        <end position="80"/>
    </location>
</feature>
<dbReference type="RefSeq" id="WP_378063192.1">
    <property type="nucleotide sequence ID" value="NZ_JBHSXS010000004.1"/>
</dbReference>
<feature type="region of interest" description="Disordered" evidence="1">
    <location>
        <begin position="444"/>
        <end position="530"/>
    </location>
</feature>
<evidence type="ECO:0000313" key="4">
    <source>
        <dbReference type="Proteomes" id="UP001596380"/>
    </source>
</evidence>
<feature type="compositionally biased region" description="Polar residues" evidence="1">
    <location>
        <begin position="249"/>
        <end position="262"/>
    </location>
</feature>